<name>A0AAW6VJZ5_9BACT</name>
<dbReference type="GO" id="GO:0016020">
    <property type="term" value="C:membrane"/>
    <property type="evidence" value="ECO:0007669"/>
    <property type="project" value="TreeGrafter"/>
</dbReference>
<evidence type="ECO:0000259" key="2">
    <source>
        <dbReference type="Pfam" id="PF01757"/>
    </source>
</evidence>
<proteinExistence type="predicted"/>
<dbReference type="Pfam" id="PF01757">
    <property type="entry name" value="Acyl_transf_3"/>
    <property type="match status" value="1"/>
</dbReference>
<feature type="transmembrane region" description="Helical" evidence="1">
    <location>
        <begin position="34"/>
        <end position="53"/>
    </location>
</feature>
<feature type="transmembrane region" description="Helical" evidence="1">
    <location>
        <begin position="167"/>
        <end position="185"/>
    </location>
</feature>
<keyword evidence="1" id="KW-0472">Membrane</keyword>
<feature type="transmembrane region" description="Helical" evidence="1">
    <location>
        <begin position="102"/>
        <end position="121"/>
    </location>
</feature>
<evidence type="ECO:0000256" key="1">
    <source>
        <dbReference type="SAM" id="Phobius"/>
    </source>
</evidence>
<feature type="transmembrane region" description="Helical" evidence="1">
    <location>
        <begin position="211"/>
        <end position="233"/>
    </location>
</feature>
<keyword evidence="1" id="KW-1133">Transmembrane helix</keyword>
<accession>A0AAW6VJZ5</accession>
<dbReference type="InterPro" id="IPR050879">
    <property type="entry name" value="Acyltransferase_3"/>
</dbReference>
<dbReference type="PANTHER" id="PTHR23028">
    <property type="entry name" value="ACETYLTRANSFERASE"/>
    <property type="match status" value="1"/>
</dbReference>
<feature type="transmembrane region" description="Helical" evidence="1">
    <location>
        <begin position="329"/>
        <end position="347"/>
    </location>
</feature>
<feature type="domain" description="Acyltransferase 3" evidence="2">
    <location>
        <begin position="8"/>
        <end position="346"/>
    </location>
</feature>
<evidence type="ECO:0000259" key="3">
    <source>
        <dbReference type="Pfam" id="PF19040"/>
    </source>
</evidence>
<dbReference type="Proteomes" id="UP001237501">
    <property type="component" value="Unassembled WGS sequence"/>
</dbReference>
<feature type="transmembrane region" description="Helical" evidence="1">
    <location>
        <begin position="298"/>
        <end position="323"/>
    </location>
</feature>
<evidence type="ECO:0000313" key="5">
    <source>
        <dbReference type="Proteomes" id="UP001237501"/>
    </source>
</evidence>
<keyword evidence="4" id="KW-0808">Transferase</keyword>
<dbReference type="EMBL" id="JAQTJK010000025">
    <property type="protein sequence ID" value="MDK2042529.1"/>
    <property type="molecule type" value="Genomic_DNA"/>
</dbReference>
<comment type="caution">
    <text evidence="4">The sequence shown here is derived from an EMBL/GenBank/DDBJ whole genome shotgun (WGS) entry which is preliminary data.</text>
</comment>
<keyword evidence="1" id="KW-0812">Transmembrane</keyword>
<dbReference type="RefSeq" id="WP_152020517.1">
    <property type="nucleotide sequence ID" value="NZ_CABVRK010000008.1"/>
</dbReference>
<organism evidence="4 5">
    <name type="scientific">Aliarcobacter butzleri</name>
    <dbReference type="NCBI Taxonomy" id="28197"/>
    <lineage>
        <taxon>Bacteria</taxon>
        <taxon>Pseudomonadati</taxon>
        <taxon>Campylobacterota</taxon>
        <taxon>Epsilonproteobacteria</taxon>
        <taxon>Campylobacterales</taxon>
        <taxon>Arcobacteraceae</taxon>
        <taxon>Aliarcobacter</taxon>
    </lineage>
</organism>
<dbReference type="InterPro" id="IPR002656">
    <property type="entry name" value="Acyl_transf_3_dom"/>
</dbReference>
<dbReference type="PANTHER" id="PTHR23028:SF53">
    <property type="entry name" value="ACYL_TRANSF_3 DOMAIN-CONTAINING PROTEIN"/>
    <property type="match status" value="1"/>
</dbReference>
<dbReference type="GO" id="GO:0016747">
    <property type="term" value="F:acyltransferase activity, transferring groups other than amino-acyl groups"/>
    <property type="evidence" value="ECO:0007669"/>
    <property type="project" value="InterPro"/>
</dbReference>
<feature type="transmembrane region" description="Helical" evidence="1">
    <location>
        <begin position="266"/>
        <end position="286"/>
    </location>
</feature>
<reference evidence="4" key="1">
    <citation type="journal article" date="2023" name="Antibiotics">
        <title>Genomic Characterization of Antibiotic-Resistant Campylobacterales Isolated from Chilean Poultry Meat.</title>
        <authorList>
            <person name="Concha-Toloza M."/>
            <person name="Lopez-Cantillo M."/>
            <person name="Molina-Mora J.A."/>
            <person name="Collado L."/>
        </authorList>
    </citation>
    <scope>NUCLEOTIDE SEQUENCE</scope>
    <source>
        <strain evidence="4">FR1p153A2</strain>
    </source>
</reference>
<feature type="transmembrane region" description="Helical" evidence="1">
    <location>
        <begin position="76"/>
        <end position="96"/>
    </location>
</feature>
<keyword evidence="4" id="KW-0012">Acyltransferase</keyword>
<dbReference type="AlphaFoldDB" id="A0AAW6VJZ5"/>
<feature type="domain" description="SGNH" evidence="3">
    <location>
        <begin position="426"/>
        <end position="655"/>
    </location>
</feature>
<gene>
    <name evidence="4" type="ORF">PT517_12145</name>
</gene>
<reference evidence="4" key="2">
    <citation type="submission" date="2023-02" db="EMBL/GenBank/DDBJ databases">
        <authorList>
            <person name="Concha-Toloza M."/>
            <person name="Lopez-Cantillo M."/>
            <person name="Molina-Mora J."/>
            <person name="Collado L."/>
        </authorList>
    </citation>
    <scope>NUCLEOTIDE SEQUENCE</scope>
    <source>
        <strain evidence="4">FR1p153A2</strain>
    </source>
</reference>
<evidence type="ECO:0000313" key="4">
    <source>
        <dbReference type="EMBL" id="MDK2042529.1"/>
    </source>
</evidence>
<sequence>MSKIKYRADIDGLRAIAILSVLIFHLDAKYLSGGFVGVDIFFVISGFLITSIIKKEIEETSSFDFKNFYIRRIRRLFPALFVTLAITTIIVAFIFSPTHLSSYGGSLVTSLLSVSNFFFWVESDYFDVSSKVKPLLHTWTLSIEEQFYLIWPITLLFLVKIKRKSRIFILFILTILITLILTYIFKDGQIALINHFFPFAKDLFSDGKSTIFFLLPFRFFEFLFGAILVWFIHYRLSKRFYYDMIFFIGLIFILYSIFFFDENMIFPYYNAIIPTLGTFLVIYSSIHSRFNFVLENKLFIKVGLISYSLYLIHWPVIVIWNYLSDNVTILDNFGILIICLFLAMLSYKYIEQPFRNKTIDISRKRIKNVLISLFLIINIVGLSMYFSNGWTWRVNSIVNFENVGDSKNFHKKFYGGEGYSSGAINTENPADIVLIGDSHGSHYLEGIYKVIAKPYNLNLYSSSGTSCITLPNFTRITEGNDWDKICVEQLNKGLQYLDQGNKNSILIVSASWISQMSRADLLDENAKRKNVSVNREDILKAIFELKKIIGEKKLIIIGQVPGADNNLYDVFTRPNPIFGDNKELEKNFTSNLKEEIKEFNSYLEKASLESEKFIFLNPSDILCKDNICRNLDKRKYLIYSDSSHLSKYGSIEVIEGFKSEILEIINKK</sequence>
<protein>
    <submittedName>
        <fullName evidence="4">Acyltransferase family protein</fullName>
    </submittedName>
</protein>
<feature type="transmembrane region" description="Helical" evidence="1">
    <location>
        <begin position="368"/>
        <end position="386"/>
    </location>
</feature>
<dbReference type="InterPro" id="IPR043968">
    <property type="entry name" value="SGNH"/>
</dbReference>
<feature type="transmembrane region" description="Helical" evidence="1">
    <location>
        <begin position="240"/>
        <end position="260"/>
    </location>
</feature>
<dbReference type="GO" id="GO:0009103">
    <property type="term" value="P:lipopolysaccharide biosynthetic process"/>
    <property type="evidence" value="ECO:0007669"/>
    <property type="project" value="TreeGrafter"/>
</dbReference>
<dbReference type="Pfam" id="PF19040">
    <property type="entry name" value="SGNH"/>
    <property type="match status" value="1"/>
</dbReference>